<organism evidence="14 15">
    <name type="scientific">Coxiella burnetii (strain Dugway 5J108-111)</name>
    <dbReference type="NCBI Taxonomy" id="434922"/>
    <lineage>
        <taxon>Bacteria</taxon>
        <taxon>Pseudomonadati</taxon>
        <taxon>Pseudomonadota</taxon>
        <taxon>Gammaproteobacteria</taxon>
        <taxon>Legionellales</taxon>
        <taxon>Coxiellaceae</taxon>
        <taxon>Coxiella</taxon>
    </lineage>
</organism>
<dbReference type="InterPro" id="IPR005474">
    <property type="entry name" value="Transketolase_N"/>
</dbReference>
<feature type="binding site" evidence="10">
    <location>
        <position position="257"/>
    </location>
    <ligand>
        <name>Mg(2+)</name>
        <dbReference type="ChEBI" id="CHEBI:18420"/>
    </ligand>
</feature>
<keyword evidence="10" id="KW-0460">Magnesium</keyword>
<evidence type="ECO:0000256" key="10">
    <source>
        <dbReference type="PIRSR" id="PIRSR000156-1"/>
    </source>
</evidence>
<dbReference type="EMBL" id="CP000733">
    <property type="protein sequence ID" value="ABS76803.1"/>
    <property type="molecule type" value="Genomic_DNA"/>
</dbReference>
<feature type="binding site" evidence="10">
    <location>
        <position position="227"/>
    </location>
    <ligand>
        <name>Mg(2+)</name>
        <dbReference type="ChEBI" id="CHEBI:18420"/>
    </ligand>
</feature>
<dbReference type="PANTHER" id="PTHR43825">
    <property type="entry name" value="PYRUVATE DEHYDROGENASE E1 COMPONENT"/>
    <property type="match status" value="1"/>
</dbReference>
<evidence type="ECO:0000256" key="3">
    <source>
        <dbReference type="ARBA" id="ARBA00012281"/>
    </source>
</evidence>
<dbReference type="InterPro" id="IPR041621">
    <property type="entry name" value="PDH_E1_M"/>
</dbReference>
<dbReference type="Gene3D" id="3.40.50.920">
    <property type="match status" value="1"/>
</dbReference>
<evidence type="ECO:0000256" key="2">
    <source>
        <dbReference type="ARBA" id="ARBA00003157"/>
    </source>
</evidence>
<evidence type="ECO:0000313" key="14">
    <source>
        <dbReference type="EMBL" id="ABS76803.1"/>
    </source>
</evidence>
<evidence type="ECO:0000256" key="5">
    <source>
        <dbReference type="ARBA" id="ARBA00023002"/>
    </source>
</evidence>
<gene>
    <name evidence="14" type="primary">aceE</name>
    <name evidence="14" type="ordered locus">CBUD_1614</name>
</gene>
<dbReference type="RefSeq" id="WP_011997179.1">
    <property type="nucleotide sequence ID" value="NC_009727.1"/>
</dbReference>
<dbReference type="HOGENOM" id="CLU_009154_2_0_6"/>
<evidence type="ECO:0000256" key="4">
    <source>
        <dbReference type="ARBA" id="ARBA00017172"/>
    </source>
</evidence>
<comment type="catalytic activity">
    <reaction evidence="8 9">
        <text>N(6)-[(R)-lipoyl]-L-lysyl-[protein] + pyruvate + H(+) = N(6)-[(R)-S(8)-acetyldihydrolipoyl]-L-lysyl-[protein] + CO2</text>
        <dbReference type="Rhea" id="RHEA:19189"/>
        <dbReference type="Rhea" id="RHEA-COMP:10474"/>
        <dbReference type="Rhea" id="RHEA-COMP:10478"/>
        <dbReference type="ChEBI" id="CHEBI:15361"/>
        <dbReference type="ChEBI" id="CHEBI:15378"/>
        <dbReference type="ChEBI" id="CHEBI:16526"/>
        <dbReference type="ChEBI" id="CHEBI:83099"/>
        <dbReference type="ChEBI" id="CHEBI:83111"/>
        <dbReference type="EC" id="1.2.4.1"/>
    </reaction>
</comment>
<evidence type="ECO:0000256" key="6">
    <source>
        <dbReference type="ARBA" id="ARBA00023052"/>
    </source>
</evidence>
<feature type="domain" description="Transketolase N-terminal" evidence="11">
    <location>
        <begin position="102"/>
        <end position="298"/>
    </location>
</feature>
<dbReference type="AlphaFoldDB" id="A9KED2"/>
<dbReference type="PANTHER" id="PTHR43825:SF3">
    <property type="entry name" value="PYRUVATE DEHYDROGENASE E1 COMPONENT"/>
    <property type="match status" value="1"/>
</dbReference>
<evidence type="ECO:0000259" key="11">
    <source>
        <dbReference type="Pfam" id="PF00456"/>
    </source>
</evidence>
<dbReference type="Pfam" id="PF22613">
    <property type="entry name" value="Transketolase_C_1"/>
    <property type="match status" value="1"/>
</dbReference>
<dbReference type="EC" id="1.2.4.1" evidence="3 9"/>
<dbReference type="CDD" id="cd02017">
    <property type="entry name" value="TPP_E1_EcPDC_like"/>
    <property type="match status" value="1"/>
</dbReference>
<dbReference type="InterPro" id="IPR029061">
    <property type="entry name" value="THDP-binding"/>
</dbReference>
<dbReference type="SUPFAM" id="SSF52922">
    <property type="entry name" value="TK C-terminal domain-like"/>
    <property type="match status" value="1"/>
</dbReference>
<dbReference type="PIRSF" id="PIRSF000156">
    <property type="entry name" value="Pyruvate_dh_E1"/>
    <property type="match status" value="1"/>
</dbReference>
<dbReference type="GO" id="GO:0004739">
    <property type="term" value="F:pyruvate dehydrogenase (acetyl-transferring) activity"/>
    <property type="evidence" value="ECO:0007669"/>
    <property type="project" value="UniProtKB-EC"/>
</dbReference>
<dbReference type="FunFam" id="3.40.50.970:FF:000011">
    <property type="entry name" value="Pyruvate dehydrogenase E1 component"/>
    <property type="match status" value="1"/>
</dbReference>
<evidence type="ECO:0000256" key="9">
    <source>
        <dbReference type="PIRNR" id="PIRNR000156"/>
    </source>
</evidence>
<dbReference type="InterPro" id="IPR035807">
    <property type="entry name" value="PDC_E1_N"/>
</dbReference>
<dbReference type="Pfam" id="PF00456">
    <property type="entry name" value="Transketolase_N"/>
    <property type="match status" value="1"/>
</dbReference>
<dbReference type="Proteomes" id="UP000008555">
    <property type="component" value="Chromosome"/>
</dbReference>
<comment type="cofactor">
    <cofactor evidence="1 9">
        <name>thiamine diphosphate</name>
        <dbReference type="ChEBI" id="CHEBI:58937"/>
    </cofactor>
</comment>
<dbReference type="KEGG" id="cbd:CBUD_1614"/>
<evidence type="ECO:0000259" key="13">
    <source>
        <dbReference type="Pfam" id="PF22613"/>
    </source>
</evidence>
<dbReference type="InterPro" id="IPR051157">
    <property type="entry name" value="PDH/Transketolase"/>
</dbReference>
<evidence type="ECO:0000256" key="1">
    <source>
        <dbReference type="ARBA" id="ARBA00001964"/>
    </source>
</evidence>
<dbReference type="Pfam" id="PF17831">
    <property type="entry name" value="PDH_E1_M"/>
    <property type="match status" value="1"/>
</dbReference>
<name>A9KED2_COXBN</name>
<evidence type="ECO:0000256" key="7">
    <source>
        <dbReference type="ARBA" id="ARBA00023317"/>
    </source>
</evidence>
<protein>
    <recommendedName>
        <fullName evidence="4 9">Pyruvate dehydrogenase E1 component</fullName>
        <ecNumber evidence="3 9">1.2.4.1</ecNumber>
    </recommendedName>
</protein>
<comment type="function">
    <text evidence="2 9">Component of the pyruvate dehydrogenase (PDH) complex, that catalyzes the overall conversion of pyruvate to acetyl-CoA and CO(2).</text>
</comment>
<proteinExistence type="predicted"/>
<dbReference type="InterPro" id="IPR055152">
    <property type="entry name" value="Transketolase-like_C_2"/>
</dbReference>
<accession>A9KED2</accession>
<keyword evidence="10" id="KW-0479">Metal-binding</keyword>
<sequence>MVAKNINLQDIDPVETQEWKEALDSVVEYENVDRAEFILEKLLAHARNVGVSVPTGIHTPYLNTIPAETEAQLADDEIKVMQRLTNYLRWNALAMVMRVGRKKAGLGGHLSSYASMATLFEVGLNYFFRADDLVFFQGHSAEGIYARAFLEGRLSERDLIHFRQEALTKGISSYPHPFLMPDFWQFPTVSMGLGPLMAIYQAQLLKYLHHRKLVDTAGRKVWAFCGDGETGEPETLGGLLVASREKLDNLIFIVNCNLQRLDGPVSGNGKIIQELEGLFRGAGWRVIKVIWGQDWERLFKKDKSGLLLKRVSEMVDGEYQACFSKDGAHLREHFFGKYPELLELVSDMSDDELKQLTDGGHDPQKVYAAYTEAMKDCGKPTVILAKTVKGYGYGKEGESQNIAHNLEEISEEGLKIFRQRFDLPLSDKQLRDLEFYKPDDNSPELNYLRKQREKLGGPLPARDGKFESIKVPDLSLFEPVLKGTEERSVSTGAAFSRIMGLMLKDKNIRDRIVPIVADEARTLGLEGLFRQTGIYAVEGQKYTPEDQSKLIFYREDKTGQLLQQGISEAGAMASWIAAATSFANNNYPLIPVYTYYAMFGYQRVGDLVWAAADMHARGFILGGLAGRTTLPGEGLQHQDSHNLLMFSMVPTCRSYDPAFGYELAVIIQDGLRRMYQDKENVFYYLTLMNESYQHPPMPKGVEESIVKGMYLFKKGNGKLSKRVQLLGAGAILREVIAASEILEEQFKVAADVWSVPSFNLLRHDIESVDRYNRLHPDTAPKQNYVQKCLDNQKGPVIAATDYMKLLANQIREAVKQPYYVLGTDGFGRSDTRPALRDFFEVDAKMVVYTALKALADQNEFEKDQLLSAMKKLGIDPNRPDPWTV</sequence>
<dbReference type="InterPro" id="IPR004660">
    <property type="entry name" value="PDH_E1"/>
</dbReference>
<dbReference type="NCBIfam" id="TIGR00759">
    <property type="entry name" value="aceE"/>
    <property type="match status" value="1"/>
</dbReference>
<dbReference type="Gene3D" id="3.40.50.970">
    <property type="match status" value="2"/>
</dbReference>
<keyword evidence="6 9" id="KW-0786">Thiamine pyrophosphate</keyword>
<feature type="domain" description="Pyruvate dehydrogenase E1 component middle" evidence="12">
    <location>
        <begin position="477"/>
        <end position="695"/>
    </location>
</feature>
<dbReference type="GO" id="GO:0046872">
    <property type="term" value="F:metal ion binding"/>
    <property type="evidence" value="ECO:0007669"/>
    <property type="project" value="UniProtKB-KW"/>
</dbReference>
<feature type="domain" description="Transketolase-like C-terminal" evidence="13">
    <location>
        <begin position="708"/>
        <end position="842"/>
    </location>
</feature>
<evidence type="ECO:0000313" key="15">
    <source>
        <dbReference type="Proteomes" id="UP000008555"/>
    </source>
</evidence>
<evidence type="ECO:0000256" key="8">
    <source>
        <dbReference type="ARBA" id="ARBA00051231"/>
    </source>
</evidence>
<dbReference type="InterPro" id="IPR009014">
    <property type="entry name" value="Transketo_C/PFOR_II"/>
</dbReference>
<reference evidence="14 15" key="1">
    <citation type="journal article" date="2009" name="Infect. Immun.">
        <title>Comparative genomics reveal extensive transposon-mediated genomic plasticity and diversity among potential effector proteins within the genus Coxiella.</title>
        <authorList>
            <person name="Beare P.A."/>
            <person name="Unsworth N."/>
            <person name="Andoh M."/>
            <person name="Voth D.E."/>
            <person name="Omsland A."/>
            <person name="Gilk S.D."/>
            <person name="Williams K.P."/>
            <person name="Sobral B.W."/>
            <person name="Kupko J.J.III."/>
            <person name="Porcella S.F."/>
            <person name="Samuel J.E."/>
            <person name="Heinzen R.A."/>
        </authorList>
    </citation>
    <scope>NUCLEOTIDE SEQUENCE [LARGE SCALE GENOMIC DNA]</scope>
    <source>
        <strain evidence="14 15">Dugway 5J108-111</strain>
    </source>
</reference>
<feature type="binding site" evidence="10">
    <location>
        <position position="259"/>
    </location>
    <ligand>
        <name>Mg(2+)</name>
        <dbReference type="ChEBI" id="CHEBI:18420"/>
    </ligand>
</feature>
<comment type="cofactor">
    <cofactor evidence="10">
        <name>Mg(2+)</name>
        <dbReference type="ChEBI" id="CHEBI:18420"/>
    </cofactor>
</comment>
<keyword evidence="7 9" id="KW-0670">Pyruvate</keyword>
<evidence type="ECO:0000259" key="12">
    <source>
        <dbReference type="Pfam" id="PF17831"/>
    </source>
</evidence>
<dbReference type="SUPFAM" id="SSF52518">
    <property type="entry name" value="Thiamin diphosphate-binding fold (THDP-binding)"/>
    <property type="match status" value="2"/>
</dbReference>
<keyword evidence="5 9" id="KW-0560">Oxidoreductase</keyword>